<dbReference type="PANTHER" id="PTHR24064">
    <property type="entry name" value="SOLUTE CARRIER FAMILY 22 MEMBER"/>
    <property type="match status" value="1"/>
</dbReference>
<evidence type="ECO:0000256" key="7">
    <source>
        <dbReference type="ARBA" id="ARBA00032043"/>
    </source>
</evidence>
<dbReference type="AlphaFoldDB" id="A0A8J5FWF5"/>
<dbReference type="SUPFAM" id="SSF103473">
    <property type="entry name" value="MFS general substrate transporter"/>
    <property type="match status" value="1"/>
</dbReference>
<evidence type="ECO:0000256" key="6">
    <source>
        <dbReference type="ARBA" id="ARBA00023136"/>
    </source>
</evidence>
<evidence type="ECO:0000256" key="2">
    <source>
        <dbReference type="ARBA" id="ARBA00022592"/>
    </source>
</evidence>
<feature type="transmembrane region" description="Helical" evidence="9">
    <location>
        <begin position="219"/>
        <end position="236"/>
    </location>
</feature>
<feature type="transmembrane region" description="Helical" evidence="9">
    <location>
        <begin position="445"/>
        <end position="467"/>
    </location>
</feature>
<evidence type="ECO:0000256" key="9">
    <source>
        <dbReference type="SAM" id="Phobius"/>
    </source>
</evidence>
<evidence type="ECO:0000256" key="8">
    <source>
        <dbReference type="ARBA" id="ARBA00044504"/>
    </source>
</evidence>
<keyword evidence="12" id="KW-1185">Reference proteome</keyword>
<reference evidence="11 12" key="1">
    <citation type="submission" date="2020-08" db="EMBL/GenBank/DDBJ databases">
        <title>Plant Genome Project.</title>
        <authorList>
            <person name="Zhang R.-G."/>
        </authorList>
    </citation>
    <scope>NUCLEOTIDE SEQUENCE [LARGE SCALE GENOMIC DNA]</scope>
    <source>
        <tissue evidence="11">Rhizome</tissue>
    </source>
</reference>
<organism evidence="11 12">
    <name type="scientific">Zingiber officinale</name>
    <name type="common">Ginger</name>
    <name type="synonym">Amomum zingiber</name>
    <dbReference type="NCBI Taxonomy" id="94328"/>
    <lineage>
        <taxon>Eukaryota</taxon>
        <taxon>Viridiplantae</taxon>
        <taxon>Streptophyta</taxon>
        <taxon>Embryophyta</taxon>
        <taxon>Tracheophyta</taxon>
        <taxon>Spermatophyta</taxon>
        <taxon>Magnoliopsida</taxon>
        <taxon>Liliopsida</taxon>
        <taxon>Zingiberales</taxon>
        <taxon>Zingiberaceae</taxon>
        <taxon>Zingiber</taxon>
    </lineage>
</organism>
<evidence type="ECO:0000256" key="1">
    <source>
        <dbReference type="ARBA" id="ARBA00004141"/>
    </source>
</evidence>
<dbReference type="EMBL" id="JACMSC010000012">
    <property type="protein sequence ID" value="KAG6496155.1"/>
    <property type="molecule type" value="Genomic_DNA"/>
</dbReference>
<dbReference type="Pfam" id="PF00083">
    <property type="entry name" value="Sugar_tr"/>
    <property type="match status" value="1"/>
</dbReference>
<dbReference type="GO" id="GO:0006817">
    <property type="term" value="P:phosphate ion transport"/>
    <property type="evidence" value="ECO:0007669"/>
    <property type="project" value="UniProtKB-KW"/>
</dbReference>
<keyword evidence="6 9" id="KW-0472">Membrane</keyword>
<accession>A0A8J5FWF5</accession>
<feature type="transmembrane region" description="Helical" evidence="9">
    <location>
        <begin position="353"/>
        <end position="374"/>
    </location>
</feature>
<evidence type="ECO:0000256" key="4">
    <source>
        <dbReference type="ARBA" id="ARBA00022847"/>
    </source>
</evidence>
<comment type="similarity">
    <text evidence="8">Belongs to the major facilitator superfamily. Phosphate:H(+) symporter (TC 2.A.1.9) family.</text>
</comment>
<evidence type="ECO:0000259" key="10">
    <source>
        <dbReference type="PROSITE" id="PS50850"/>
    </source>
</evidence>
<keyword evidence="3 9" id="KW-0812">Transmembrane</keyword>
<evidence type="ECO:0000313" key="11">
    <source>
        <dbReference type="EMBL" id="KAG6496155.1"/>
    </source>
</evidence>
<keyword evidence="4" id="KW-0769">Symport</keyword>
<evidence type="ECO:0000256" key="5">
    <source>
        <dbReference type="ARBA" id="ARBA00022989"/>
    </source>
</evidence>
<feature type="domain" description="Major facilitator superfamily (MFS) profile" evidence="10">
    <location>
        <begin position="87"/>
        <end position="498"/>
    </location>
</feature>
<feature type="transmembrane region" description="Helical" evidence="9">
    <location>
        <begin position="381"/>
        <end position="401"/>
    </location>
</feature>
<name>A0A8J5FWF5_ZINOF</name>
<dbReference type="Proteomes" id="UP000734854">
    <property type="component" value="Unassembled WGS sequence"/>
</dbReference>
<protein>
    <recommendedName>
        <fullName evidence="7">H(+)/Pi cotransporter</fullName>
    </recommendedName>
</protein>
<dbReference type="GO" id="GO:0016020">
    <property type="term" value="C:membrane"/>
    <property type="evidence" value="ECO:0007669"/>
    <property type="project" value="UniProtKB-SubCell"/>
</dbReference>
<feature type="transmembrane region" description="Helical" evidence="9">
    <location>
        <begin position="157"/>
        <end position="183"/>
    </location>
</feature>
<dbReference type="GO" id="GO:0015293">
    <property type="term" value="F:symporter activity"/>
    <property type="evidence" value="ECO:0007669"/>
    <property type="project" value="UniProtKB-KW"/>
</dbReference>
<feature type="transmembrane region" description="Helical" evidence="9">
    <location>
        <begin position="189"/>
        <end position="207"/>
    </location>
</feature>
<keyword evidence="2" id="KW-0813">Transport</keyword>
<keyword evidence="5 9" id="KW-1133">Transmembrane helix</keyword>
<feature type="transmembrane region" description="Helical" evidence="9">
    <location>
        <begin position="413"/>
        <end position="433"/>
    </location>
</feature>
<keyword evidence="2" id="KW-0592">Phosphate transport</keyword>
<dbReference type="InterPro" id="IPR005828">
    <property type="entry name" value="MFS_sugar_transport-like"/>
</dbReference>
<feature type="transmembrane region" description="Helical" evidence="9">
    <location>
        <begin position="473"/>
        <end position="493"/>
    </location>
</feature>
<feature type="transmembrane region" description="Helical" evidence="9">
    <location>
        <begin position="242"/>
        <end position="263"/>
    </location>
</feature>
<evidence type="ECO:0000256" key="3">
    <source>
        <dbReference type="ARBA" id="ARBA00022692"/>
    </source>
</evidence>
<dbReference type="InterPro" id="IPR036259">
    <property type="entry name" value="MFS_trans_sf"/>
</dbReference>
<dbReference type="PROSITE" id="PS50850">
    <property type="entry name" value="MFS"/>
    <property type="match status" value="1"/>
</dbReference>
<comment type="subcellular location">
    <subcellularLocation>
        <location evidence="1">Membrane</location>
        <topology evidence="1">Multi-pass membrane protein</topology>
    </subcellularLocation>
</comment>
<proteinExistence type="inferred from homology"/>
<sequence length="527" mass="57491">MDELQELVVQIGAVAQPEAAANAEPPRLELTVEEIIEDHVGSLGFAQLLHVFFVSIAWVFDAQSTLVTIFSDAQPAWRCKASSSSLPACSATTPAGMCGLDRGAWEWVAGSKSSIIAEWDLVCGKRFQAGIPASLFFLGSAAHGRLADTYIGRKNTVWLSCLLASITAFLTALSPNIWVYTFFRFTNGFARSGVGICCLVLATEVVGRRWRGQVGQYGFFFFTVGFLSLPFMAYPARHSWRVIYKIMSLPPLAYSLLVLPFIAESPRWLAVMGRTQDALLVLEKFAKLNGRKLPPNVSISVPTAASSTAKTESLWSSKWATRRVLFLMAAGFGVGFVYYGVQLNVENLNFNLYFTVGVNALMEIPAIFLGSIFLSFASRRLLFSSSSYVTGAACFLCILFGKNTKSRGSLAQLSIEAIGFMASSMAFDILYVYCVELFPTNVRNFAVSMLRQALMLGAAIAPHLVVLGRLSPAISFVIFGGLSVFSGLVTIWLPETRNAPLCETLEQQEKLEKMNSVPVSDTEGVTA</sequence>
<evidence type="ECO:0000313" key="12">
    <source>
        <dbReference type="Proteomes" id="UP000734854"/>
    </source>
</evidence>
<dbReference type="Gene3D" id="1.20.1250.20">
    <property type="entry name" value="MFS general substrate transporter like domains"/>
    <property type="match status" value="1"/>
</dbReference>
<dbReference type="InterPro" id="IPR020846">
    <property type="entry name" value="MFS_dom"/>
</dbReference>
<comment type="caution">
    <text evidence="11">The sequence shown here is derived from an EMBL/GenBank/DDBJ whole genome shotgun (WGS) entry which is preliminary data.</text>
</comment>
<feature type="transmembrane region" description="Helical" evidence="9">
    <location>
        <begin position="324"/>
        <end position="341"/>
    </location>
</feature>
<gene>
    <name evidence="11" type="ORF">ZIOFF_044003</name>
</gene>